<evidence type="ECO:0000313" key="5">
    <source>
        <dbReference type="EMBL" id="QEG42585.1"/>
    </source>
</evidence>
<dbReference type="InterPro" id="IPR022655">
    <property type="entry name" value="DUF1553"/>
</dbReference>
<feature type="chain" id="PRO_5022667385" evidence="1">
    <location>
        <begin position="31"/>
        <end position="800"/>
    </location>
</feature>
<organism evidence="5 6">
    <name type="scientific">Roseimaritima ulvae</name>
    <dbReference type="NCBI Taxonomy" id="980254"/>
    <lineage>
        <taxon>Bacteria</taxon>
        <taxon>Pseudomonadati</taxon>
        <taxon>Planctomycetota</taxon>
        <taxon>Planctomycetia</taxon>
        <taxon>Pirellulales</taxon>
        <taxon>Pirellulaceae</taxon>
        <taxon>Roseimaritima</taxon>
    </lineage>
</organism>
<evidence type="ECO:0000259" key="3">
    <source>
        <dbReference type="Pfam" id="PF07587"/>
    </source>
</evidence>
<dbReference type="AlphaFoldDB" id="A0A5B9QYV4"/>
<feature type="signal peptide" evidence="1">
    <location>
        <begin position="1"/>
        <end position="30"/>
    </location>
</feature>
<dbReference type="EMBL" id="CP042914">
    <property type="protein sequence ID" value="QEG42585.1"/>
    <property type="molecule type" value="Genomic_DNA"/>
</dbReference>
<dbReference type="Pfam" id="PF07583">
    <property type="entry name" value="PSCyt2"/>
    <property type="match status" value="1"/>
</dbReference>
<keyword evidence="6" id="KW-1185">Reference proteome</keyword>
<dbReference type="Proteomes" id="UP000325286">
    <property type="component" value="Chromosome"/>
</dbReference>
<dbReference type="InterPro" id="IPR011444">
    <property type="entry name" value="DUF1549"/>
</dbReference>
<dbReference type="Gene3D" id="1.10.760.10">
    <property type="entry name" value="Cytochrome c-like domain"/>
    <property type="match status" value="1"/>
</dbReference>
<protein>
    <submittedName>
        <fullName evidence="5">Planctomycete cytochrome C</fullName>
    </submittedName>
</protein>
<dbReference type="KEGG" id="rul:UC8_46270"/>
<feature type="domain" description="DUF1549" evidence="2">
    <location>
        <begin position="160"/>
        <end position="363"/>
    </location>
</feature>
<feature type="domain" description="Cytochrome C Planctomycete-type" evidence="4">
    <location>
        <begin position="48"/>
        <end position="109"/>
    </location>
</feature>
<evidence type="ECO:0000313" key="6">
    <source>
        <dbReference type="Proteomes" id="UP000325286"/>
    </source>
</evidence>
<evidence type="ECO:0000259" key="4">
    <source>
        <dbReference type="Pfam" id="PF07635"/>
    </source>
</evidence>
<name>A0A5B9QYV4_9BACT</name>
<dbReference type="InterPro" id="IPR011429">
    <property type="entry name" value="Cyt_c_Planctomycete-type"/>
</dbReference>
<dbReference type="GO" id="GO:0020037">
    <property type="term" value="F:heme binding"/>
    <property type="evidence" value="ECO:0007669"/>
    <property type="project" value="InterPro"/>
</dbReference>
<dbReference type="SUPFAM" id="SSF46626">
    <property type="entry name" value="Cytochrome c"/>
    <property type="match status" value="1"/>
</dbReference>
<dbReference type="Pfam" id="PF07635">
    <property type="entry name" value="PSCyt1"/>
    <property type="match status" value="1"/>
</dbReference>
<dbReference type="GO" id="GO:0009055">
    <property type="term" value="F:electron transfer activity"/>
    <property type="evidence" value="ECO:0007669"/>
    <property type="project" value="InterPro"/>
</dbReference>
<dbReference type="InterPro" id="IPR036909">
    <property type="entry name" value="Cyt_c-like_dom_sf"/>
</dbReference>
<proteinExistence type="predicted"/>
<accession>A0A5B9QYV4</accession>
<gene>
    <name evidence="5" type="ORF">UC8_46270</name>
</gene>
<feature type="domain" description="DUF1553" evidence="3">
    <location>
        <begin position="476"/>
        <end position="743"/>
    </location>
</feature>
<evidence type="ECO:0000256" key="1">
    <source>
        <dbReference type="SAM" id="SignalP"/>
    </source>
</evidence>
<dbReference type="PANTHER" id="PTHR35889">
    <property type="entry name" value="CYCLOINULO-OLIGOSACCHARIDE FRUCTANOTRANSFERASE-RELATED"/>
    <property type="match status" value="1"/>
</dbReference>
<sequence precursor="true">MPPLAVLQIFRAGSLFVVAGILAFSAPAVAKEAVDFNRDIRPLLSDRCFHCHGPDSESREGGFRFDMRDSAIGEADSGQRPITPTDPATSEMLRRLVTEDAAERMPPEGSNKERLTDQQIQMIRDWIAQGAPYEKHWAFIPPRRSAIPDVKQTDWPQTSIDRFLLASMEQRGLSPSAPAERAMLLRRVSFDLTGLPPTPEDLQAFQADQSPDAYQKVVDRLLQSPQFGEKMASTWLDAARYADTNGYLQNGYRVSWPWRDWLVQSWNQNLSYDRFVTELLAGDLVDDATDATRLATCFLRMHMITSEGGSLDEEFRVEYAADRAETVGTVFMGLTMNCCRCHDHKFDPFPQQEYYQLFALFADPQGEDPVKDHSRDPAFVPFVKLDQTNYAGEAARLGQCVREASQRNNENAAARLTLQKDMLTSGLPVMVMKENPAPRQNFVLQRGAYQNPDKNRPVQPGGVDAVLQWKDELPRNRLGFAQWLTDPEHPLTARVEVNRIWTTLFGRGLVDTQEDFGQQGSYPTHPELLDYLAVEFRESGWDRKALMRRIVLSAAYQQSSQITPRHRELDPTNRWLARVERRRLSAEAIRDQALFVSGLLNAQLGGFAAMPYQPSKLWIEGANSPGYGRGKYVLTSIYEPSSSSELYRRSIYTFWNRNAPPPQMVIFDAPGRSFSSVSRTVTNTPLQALVTMNDTQFFEAARVLAERVLADEDLTDDRAKLANIMRRCTGRLLTAENEAMLLDALNTWRKQYQAEPQRAERLLAAAGQHPHDPKGNASECAAWTMIATTVLNFDATLVVN</sequence>
<dbReference type="PANTHER" id="PTHR35889:SF3">
    <property type="entry name" value="F-BOX DOMAIN-CONTAINING PROTEIN"/>
    <property type="match status" value="1"/>
</dbReference>
<evidence type="ECO:0000259" key="2">
    <source>
        <dbReference type="Pfam" id="PF07583"/>
    </source>
</evidence>
<keyword evidence="1" id="KW-0732">Signal</keyword>
<reference evidence="5 6" key="1">
    <citation type="submission" date="2019-08" db="EMBL/GenBank/DDBJ databases">
        <title>Deep-cultivation of Planctomycetes and their phenomic and genomic characterization uncovers novel biology.</title>
        <authorList>
            <person name="Wiegand S."/>
            <person name="Jogler M."/>
            <person name="Boedeker C."/>
            <person name="Pinto D."/>
            <person name="Vollmers J."/>
            <person name="Rivas-Marin E."/>
            <person name="Kohn T."/>
            <person name="Peeters S.H."/>
            <person name="Heuer A."/>
            <person name="Rast P."/>
            <person name="Oberbeckmann S."/>
            <person name="Bunk B."/>
            <person name="Jeske O."/>
            <person name="Meyerdierks A."/>
            <person name="Storesund J.E."/>
            <person name="Kallscheuer N."/>
            <person name="Luecker S."/>
            <person name="Lage O.M."/>
            <person name="Pohl T."/>
            <person name="Merkel B.J."/>
            <person name="Hornburger P."/>
            <person name="Mueller R.-W."/>
            <person name="Bruemmer F."/>
            <person name="Labrenz M."/>
            <person name="Spormann A.M."/>
            <person name="Op den Camp H."/>
            <person name="Overmann J."/>
            <person name="Amann R."/>
            <person name="Jetten M.S.M."/>
            <person name="Mascher T."/>
            <person name="Medema M.H."/>
            <person name="Devos D.P."/>
            <person name="Kaster A.-K."/>
            <person name="Ovreas L."/>
            <person name="Rohde M."/>
            <person name="Galperin M.Y."/>
            <person name="Jogler C."/>
        </authorList>
    </citation>
    <scope>NUCLEOTIDE SEQUENCE [LARGE SCALE GENOMIC DNA]</scope>
    <source>
        <strain evidence="5 6">UC8</strain>
    </source>
</reference>
<dbReference type="Pfam" id="PF07587">
    <property type="entry name" value="PSD1"/>
    <property type="match status" value="1"/>
</dbReference>